<dbReference type="AlphaFoldDB" id="A0A517TF25"/>
<keyword evidence="1" id="KW-0812">Transmembrane</keyword>
<sequence>MTTEQEIDFLPPDYRLLRAQRQRSGSRRFVLVALALLISCGAYSVTARQWQLARELEQLEASLAGKDPILTEQSRLETMIEKLSNRNAVAHTLAVRMKPTRVLASITQALPESMVLRELQLAPVRHASARKSNDNRAEKELSPFERDVAELKANREQTSYVVSLEGTATDDEVLSQFLAKLEQSRLFSNVRLVFTEREELRDFSVRAFSVDLTVEAIQEFDAEAVTAVMNEEEARR</sequence>
<proteinExistence type="predicted"/>
<organism evidence="2 3">
    <name type="scientific">Calycomorphotria hydatis</name>
    <dbReference type="NCBI Taxonomy" id="2528027"/>
    <lineage>
        <taxon>Bacteria</taxon>
        <taxon>Pseudomonadati</taxon>
        <taxon>Planctomycetota</taxon>
        <taxon>Planctomycetia</taxon>
        <taxon>Planctomycetales</taxon>
        <taxon>Planctomycetaceae</taxon>
        <taxon>Calycomorphotria</taxon>
    </lineage>
</organism>
<evidence type="ECO:0000313" key="2">
    <source>
        <dbReference type="EMBL" id="QDT66972.1"/>
    </source>
</evidence>
<name>A0A517TF25_9PLAN</name>
<keyword evidence="1" id="KW-1133">Transmembrane helix</keyword>
<evidence type="ECO:0000313" key="3">
    <source>
        <dbReference type="Proteomes" id="UP000319976"/>
    </source>
</evidence>
<gene>
    <name evidence="2" type="ORF">V22_42440</name>
</gene>
<keyword evidence="3" id="KW-1185">Reference proteome</keyword>
<keyword evidence="1" id="KW-0472">Membrane</keyword>
<reference evidence="2 3" key="1">
    <citation type="submission" date="2019-02" db="EMBL/GenBank/DDBJ databases">
        <title>Deep-cultivation of Planctomycetes and their phenomic and genomic characterization uncovers novel biology.</title>
        <authorList>
            <person name="Wiegand S."/>
            <person name="Jogler M."/>
            <person name="Boedeker C."/>
            <person name="Pinto D."/>
            <person name="Vollmers J."/>
            <person name="Rivas-Marin E."/>
            <person name="Kohn T."/>
            <person name="Peeters S.H."/>
            <person name="Heuer A."/>
            <person name="Rast P."/>
            <person name="Oberbeckmann S."/>
            <person name="Bunk B."/>
            <person name="Jeske O."/>
            <person name="Meyerdierks A."/>
            <person name="Storesund J.E."/>
            <person name="Kallscheuer N."/>
            <person name="Luecker S."/>
            <person name="Lage O.M."/>
            <person name="Pohl T."/>
            <person name="Merkel B.J."/>
            <person name="Hornburger P."/>
            <person name="Mueller R.-W."/>
            <person name="Bruemmer F."/>
            <person name="Labrenz M."/>
            <person name="Spormann A.M."/>
            <person name="Op den Camp H."/>
            <person name="Overmann J."/>
            <person name="Amann R."/>
            <person name="Jetten M.S.M."/>
            <person name="Mascher T."/>
            <person name="Medema M.H."/>
            <person name="Devos D.P."/>
            <person name="Kaster A.-K."/>
            <person name="Ovreas L."/>
            <person name="Rohde M."/>
            <person name="Galperin M.Y."/>
            <person name="Jogler C."/>
        </authorList>
    </citation>
    <scope>NUCLEOTIDE SEQUENCE [LARGE SCALE GENOMIC DNA]</scope>
    <source>
        <strain evidence="2 3">V22</strain>
    </source>
</reference>
<dbReference type="EMBL" id="CP036316">
    <property type="protein sequence ID" value="QDT66972.1"/>
    <property type="molecule type" value="Genomic_DNA"/>
</dbReference>
<dbReference type="Pfam" id="PF05137">
    <property type="entry name" value="PilN"/>
    <property type="match status" value="1"/>
</dbReference>
<evidence type="ECO:0000256" key="1">
    <source>
        <dbReference type="SAM" id="Phobius"/>
    </source>
</evidence>
<feature type="transmembrane region" description="Helical" evidence="1">
    <location>
        <begin position="28"/>
        <end position="46"/>
    </location>
</feature>
<dbReference type="RefSeq" id="WP_145266553.1">
    <property type="nucleotide sequence ID" value="NZ_CP036316.1"/>
</dbReference>
<dbReference type="KEGG" id="chya:V22_42440"/>
<accession>A0A517TF25</accession>
<dbReference type="InterPro" id="IPR007813">
    <property type="entry name" value="PilN"/>
</dbReference>
<dbReference type="Proteomes" id="UP000319976">
    <property type="component" value="Chromosome"/>
</dbReference>
<protein>
    <submittedName>
        <fullName evidence="2">Fimbrial assembly protein (PilN)</fullName>
    </submittedName>
</protein>